<evidence type="ECO:0000259" key="1">
    <source>
        <dbReference type="Pfam" id="PF24764"/>
    </source>
</evidence>
<organism evidence="2 3">
    <name type="scientific">Sinanodonta woodiana</name>
    <name type="common">Chinese pond mussel</name>
    <name type="synonym">Anodonta woodiana</name>
    <dbReference type="NCBI Taxonomy" id="1069815"/>
    <lineage>
        <taxon>Eukaryota</taxon>
        <taxon>Metazoa</taxon>
        <taxon>Spiralia</taxon>
        <taxon>Lophotrochozoa</taxon>
        <taxon>Mollusca</taxon>
        <taxon>Bivalvia</taxon>
        <taxon>Autobranchia</taxon>
        <taxon>Heteroconchia</taxon>
        <taxon>Palaeoheterodonta</taxon>
        <taxon>Unionida</taxon>
        <taxon>Unionoidea</taxon>
        <taxon>Unionidae</taxon>
        <taxon>Unioninae</taxon>
        <taxon>Sinanodonta</taxon>
    </lineage>
</organism>
<accession>A0ABD3X785</accession>
<sequence length="142" mass="16531">MGVENREVTQYMLLHPRRDLNRICFPTGKKKKYILIQFMMNSWINHKLRTENNKTPCQLFITKLQRIFNKNQDALPEYGMDPDAPLPEPGDEANIDVPSIELINEEQLHSFNVKMRGMHVADVSDIDPYLHALDSVDEALEH</sequence>
<keyword evidence="3" id="KW-1185">Reference proteome</keyword>
<name>A0ABD3X785_SINWO</name>
<dbReference type="Proteomes" id="UP001634394">
    <property type="component" value="Unassembled WGS sequence"/>
</dbReference>
<proteinExistence type="predicted"/>
<feature type="domain" description="Integrase core" evidence="1">
    <location>
        <begin position="37"/>
        <end position="73"/>
    </location>
</feature>
<evidence type="ECO:0000313" key="3">
    <source>
        <dbReference type="Proteomes" id="UP001634394"/>
    </source>
</evidence>
<reference evidence="2 3" key="1">
    <citation type="submission" date="2024-11" db="EMBL/GenBank/DDBJ databases">
        <title>Chromosome-level genome assembly of the freshwater bivalve Anodonta woodiana.</title>
        <authorList>
            <person name="Chen X."/>
        </authorList>
    </citation>
    <scope>NUCLEOTIDE SEQUENCE [LARGE SCALE GENOMIC DNA]</scope>
    <source>
        <strain evidence="2">MN2024</strain>
        <tissue evidence="2">Gills</tissue>
    </source>
</reference>
<gene>
    <name evidence="2" type="ORF">ACJMK2_028372</name>
</gene>
<dbReference type="EMBL" id="JBJQND010000003">
    <property type="protein sequence ID" value="KAL3881990.1"/>
    <property type="molecule type" value="Genomic_DNA"/>
</dbReference>
<dbReference type="InterPro" id="IPR058913">
    <property type="entry name" value="Integrase_dom_put"/>
</dbReference>
<evidence type="ECO:0000313" key="2">
    <source>
        <dbReference type="EMBL" id="KAL3881990.1"/>
    </source>
</evidence>
<protein>
    <recommendedName>
        <fullName evidence="1">Integrase core domain-containing protein</fullName>
    </recommendedName>
</protein>
<dbReference type="AlphaFoldDB" id="A0ABD3X785"/>
<dbReference type="Pfam" id="PF24764">
    <property type="entry name" value="rva_4"/>
    <property type="match status" value="1"/>
</dbReference>
<comment type="caution">
    <text evidence="2">The sequence shown here is derived from an EMBL/GenBank/DDBJ whole genome shotgun (WGS) entry which is preliminary data.</text>
</comment>